<proteinExistence type="predicted"/>
<evidence type="ECO:0000256" key="6">
    <source>
        <dbReference type="SAM" id="Coils"/>
    </source>
</evidence>
<dbReference type="PROSITE" id="PS50109">
    <property type="entry name" value="HIS_KIN"/>
    <property type="match status" value="1"/>
</dbReference>
<comment type="caution">
    <text evidence="10">The sequence shown here is derived from an EMBL/GenBank/DDBJ whole genome shotgun (WGS) entry which is preliminary data.</text>
</comment>
<dbReference type="SUPFAM" id="SSF55874">
    <property type="entry name" value="ATPase domain of HSP90 chaperone/DNA topoisomerase II/histidine kinase"/>
    <property type="match status" value="1"/>
</dbReference>
<dbReference type="SMART" id="SM00387">
    <property type="entry name" value="HATPase_c"/>
    <property type="match status" value="1"/>
</dbReference>
<organism evidence="10 11">
    <name type="scientific">Marinoscillum furvescens DSM 4134</name>
    <dbReference type="NCBI Taxonomy" id="1122208"/>
    <lineage>
        <taxon>Bacteria</taxon>
        <taxon>Pseudomonadati</taxon>
        <taxon>Bacteroidota</taxon>
        <taxon>Cytophagia</taxon>
        <taxon>Cytophagales</taxon>
        <taxon>Reichenbachiellaceae</taxon>
        <taxon>Marinoscillum</taxon>
    </lineage>
</organism>
<keyword evidence="4" id="KW-0808">Transferase</keyword>
<dbReference type="InterPro" id="IPR013655">
    <property type="entry name" value="PAS_fold_3"/>
</dbReference>
<dbReference type="CDD" id="cd00082">
    <property type="entry name" value="HisKA"/>
    <property type="match status" value="1"/>
</dbReference>
<dbReference type="Proteomes" id="UP000256779">
    <property type="component" value="Unassembled WGS sequence"/>
</dbReference>
<dbReference type="PANTHER" id="PTHR43304:SF1">
    <property type="entry name" value="PAC DOMAIN-CONTAINING PROTEIN"/>
    <property type="match status" value="1"/>
</dbReference>
<keyword evidence="6" id="KW-0175">Coiled coil</keyword>
<dbReference type="CDD" id="cd00130">
    <property type="entry name" value="PAS"/>
    <property type="match status" value="2"/>
</dbReference>
<name>A0A3D9L1H4_MARFU</name>
<dbReference type="Gene3D" id="3.30.565.10">
    <property type="entry name" value="Histidine kinase-like ATPase, C-terminal domain"/>
    <property type="match status" value="1"/>
</dbReference>
<evidence type="ECO:0000259" key="7">
    <source>
        <dbReference type="PROSITE" id="PS50109"/>
    </source>
</evidence>
<dbReference type="SMART" id="SM00086">
    <property type="entry name" value="PAC"/>
    <property type="match status" value="2"/>
</dbReference>
<dbReference type="SMART" id="SM00388">
    <property type="entry name" value="HisKA"/>
    <property type="match status" value="1"/>
</dbReference>
<dbReference type="SUPFAM" id="SSF47384">
    <property type="entry name" value="Homodimeric domain of signal transducing histidine kinase"/>
    <property type="match status" value="1"/>
</dbReference>
<comment type="catalytic activity">
    <reaction evidence="1">
        <text>ATP + protein L-histidine = ADP + protein N-phospho-L-histidine.</text>
        <dbReference type="EC" id="2.7.13.3"/>
    </reaction>
</comment>
<dbReference type="Pfam" id="PF02518">
    <property type="entry name" value="HATPase_c"/>
    <property type="match status" value="1"/>
</dbReference>
<dbReference type="InterPro" id="IPR001610">
    <property type="entry name" value="PAC"/>
</dbReference>
<gene>
    <name evidence="10" type="ORF">C7460_12170</name>
</gene>
<dbReference type="Pfam" id="PF08447">
    <property type="entry name" value="PAS_3"/>
    <property type="match status" value="2"/>
</dbReference>
<dbReference type="InterPro" id="IPR013656">
    <property type="entry name" value="PAS_4"/>
</dbReference>
<dbReference type="Gene3D" id="3.30.450.20">
    <property type="entry name" value="PAS domain"/>
    <property type="match status" value="3"/>
</dbReference>
<feature type="domain" description="PAS" evidence="8">
    <location>
        <begin position="207"/>
        <end position="278"/>
    </location>
</feature>
<evidence type="ECO:0000256" key="4">
    <source>
        <dbReference type="ARBA" id="ARBA00022679"/>
    </source>
</evidence>
<dbReference type="InterPro" id="IPR036890">
    <property type="entry name" value="HATPase_C_sf"/>
</dbReference>
<dbReference type="InterPro" id="IPR035965">
    <property type="entry name" value="PAS-like_dom_sf"/>
</dbReference>
<feature type="coiled-coil region" evidence="6">
    <location>
        <begin position="579"/>
        <end position="638"/>
    </location>
</feature>
<dbReference type="InterPro" id="IPR003594">
    <property type="entry name" value="HATPase_dom"/>
</dbReference>
<dbReference type="InterPro" id="IPR003661">
    <property type="entry name" value="HisK_dim/P_dom"/>
</dbReference>
<dbReference type="InterPro" id="IPR036097">
    <property type="entry name" value="HisK_dim/P_sf"/>
</dbReference>
<accession>A0A3D9L1H4</accession>
<dbReference type="PRINTS" id="PR00344">
    <property type="entry name" value="BCTRLSENSOR"/>
</dbReference>
<dbReference type="GO" id="GO:0000155">
    <property type="term" value="F:phosphorelay sensor kinase activity"/>
    <property type="evidence" value="ECO:0007669"/>
    <property type="project" value="InterPro"/>
</dbReference>
<feature type="domain" description="PAC" evidence="9">
    <location>
        <begin position="399"/>
        <end position="463"/>
    </location>
</feature>
<keyword evidence="5" id="KW-0418">Kinase</keyword>
<evidence type="ECO:0000259" key="9">
    <source>
        <dbReference type="PROSITE" id="PS50113"/>
    </source>
</evidence>
<dbReference type="PANTHER" id="PTHR43304">
    <property type="entry name" value="PHYTOCHROME-LIKE PROTEIN CPH1"/>
    <property type="match status" value="1"/>
</dbReference>
<dbReference type="InterPro" id="IPR000700">
    <property type="entry name" value="PAS-assoc_C"/>
</dbReference>
<dbReference type="EC" id="2.7.13.3" evidence="2"/>
<dbReference type="PROSITE" id="PS50113">
    <property type="entry name" value="PAC"/>
    <property type="match status" value="2"/>
</dbReference>
<evidence type="ECO:0000259" key="8">
    <source>
        <dbReference type="PROSITE" id="PS50112"/>
    </source>
</evidence>
<dbReference type="InterPro" id="IPR005467">
    <property type="entry name" value="His_kinase_dom"/>
</dbReference>
<dbReference type="InterPro" id="IPR000014">
    <property type="entry name" value="PAS"/>
</dbReference>
<dbReference type="Gene3D" id="1.10.287.130">
    <property type="match status" value="1"/>
</dbReference>
<dbReference type="InterPro" id="IPR004358">
    <property type="entry name" value="Sig_transdc_His_kin-like_C"/>
</dbReference>
<dbReference type="SMART" id="SM00091">
    <property type="entry name" value="PAS"/>
    <property type="match status" value="2"/>
</dbReference>
<evidence type="ECO:0000256" key="2">
    <source>
        <dbReference type="ARBA" id="ARBA00012438"/>
    </source>
</evidence>
<feature type="domain" description="PAC" evidence="9">
    <location>
        <begin position="281"/>
        <end position="333"/>
    </location>
</feature>
<keyword evidence="3" id="KW-0597">Phosphoprotein</keyword>
<evidence type="ECO:0000256" key="1">
    <source>
        <dbReference type="ARBA" id="ARBA00000085"/>
    </source>
</evidence>
<evidence type="ECO:0000256" key="3">
    <source>
        <dbReference type="ARBA" id="ARBA00022553"/>
    </source>
</evidence>
<feature type="domain" description="Histidine kinase" evidence="7">
    <location>
        <begin position="647"/>
        <end position="859"/>
    </location>
</feature>
<keyword evidence="11" id="KW-1185">Reference proteome</keyword>
<dbReference type="Pfam" id="PF00512">
    <property type="entry name" value="HisKA"/>
    <property type="match status" value="1"/>
</dbReference>
<dbReference type="NCBIfam" id="TIGR00229">
    <property type="entry name" value="sensory_box"/>
    <property type="match status" value="3"/>
</dbReference>
<dbReference type="InterPro" id="IPR052162">
    <property type="entry name" value="Sensor_kinase/Photoreceptor"/>
</dbReference>
<dbReference type="EMBL" id="QREG01000021">
    <property type="protein sequence ID" value="RED94383.1"/>
    <property type="molecule type" value="Genomic_DNA"/>
</dbReference>
<evidence type="ECO:0000256" key="5">
    <source>
        <dbReference type="ARBA" id="ARBA00022777"/>
    </source>
</evidence>
<sequence length="860" mass="97614">MSIAFYNALEYAPEQVEAFSQNLNAVLVVYHVTQKWQQRANTTKLDGRVLTASTRPQQGVYFIPEGYKYQYDGKILTILQEQSLTAEKQLKMLAGSYPQGSITLMDEDLRIIYTAGEGYSDQEVDPEDLIDLSAEKVLMPEVFQPLKQHILALKPGQKQDIDLTLRGKTFQNTCSAVLDVDTRKIYYILRSLDVTAKRFVQLALQESEARYRYMIERSRELICTHEPDGTYKYVSPSATRLVGYTPGELIGRNPYDFFHPDDIEYIRESSHEPSLKGQTDGSIQYRFRRKDGTYIWLDSYTSITKDDTGEVTSILTGSRDITAVKEAELRWKESEQRFRGIADNIPGVIYLCLNDERFSMQYLNQEIKNLSGYEHEDFLSGRVSFIDLYHPEDKPYILAEVEEALMRKEPFHCTYRIKKKGAEGWVWVDEYGQGIYEEGELKYLEGVLLDITERKEAEAKILEREANLEAIIESTNSIIGLFDREQRLVAYNKRFAEVTYQTEKLELYKGIDLIGKLGGSMAGLFEGFQERGLNGEKFNETIEYPTSEGVKYYLCSHNPVFQKGEVTGVSVFVEDVTELRKSQVELERYATKLEQLVSERTKELHAKNTELMAGNRELELTLNELKSAQAQLIQSEKMASLGMLAMGIGHEINNPLNFIKNGCSGLVRELEDLECFDDQAVEPFLEIINDGVDRAAEIVRSLSRFSRQVPSMSETCQLEAIVDNCLVMLHAQIKGRITVEKHYNDHVQLAGNEGKLHQAFLNILSNAVQAIDRNGTISVTIRETEASKEIIFEDDGVGIAPENIDRISDPFFTTKAPGKGIGIGLFITFSIIKEHSGEVEVYSTPGKGAKFVLTFPNQIG</sequence>
<evidence type="ECO:0000313" key="10">
    <source>
        <dbReference type="EMBL" id="RED94383.1"/>
    </source>
</evidence>
<dbReference type="SUPFAM" id="SSF55785">
    <property type="entry name" value="PYP-like sensor domain (PAS domain)"/>
    <property type="match status" value="3"/>
</dbReference>
<reference evidence="10 11" key="1">
    <citation type="submission" date="2018-07" db="EMBL/GenBank/DDBJ databases">
        <title>Genomic Encyclopedia of Type Strains, Phase IV (KMG-IV): sequencing the most valuable type-strain genomes for metagenomic binning, comparative biology and taxonomic classification.</title>
        <authorList>
            <person name="Goeker M."/>
        </authorList>
    </citation>
    <scope>NUCLEOTIDE SEQUENCE [LARGE SCALE GENOMIC DNA]</scope>
    <source>
        <strain evidence="10 11">DSM 4134</strain>
    </source>
</reference>
<dbReference type="AlphaFoldDB" id="A0A3D9L1H4"/>
<protein>
    <recommendedName>
        <fullName evidence="2">histidine kinase</fullName>
        <ecNumber evidence="2">2.7.13.3</ecNumber>
    </recommendedName>
</protein>
<evidence type="ECO:0000313" key="11">
    <source>
        <dbReference type="Proteomes" id="UP000256779"/>
    </source>
</evidence>
<feature type="domain" description="PAS" evidence="8">
    <location>
        <begin position="334"/>
        <end position="408"/>
    </location>
</feature>
<dbReference type="RefSeq" id="WP_170148096.1">
    <property type="nucleotide sequence ID" value="NZ_QREG01000021.1"/>
</dbReference>
<dbReference type="PROSITE" id="PS50112">
    <property type="entry name" value="PAS"/>
    <property type="match status" value="2"/>
</dbReference>
<dbReference type="Pfam" id="PF08448">
    <property type="entry name" value="PAS_4"/>
    <property type="match status" value="1"/>
</dbReference>